<dbReference type="InterPro" id="IPR011032">
    <property type="entry name" value="GroES-like_sf"/>
</dbReference>
<dbReference type="InterPro" id="IPR049874">
    <property type="entry name" value="ROK_cs"/>
</dbReference>
<evidence type="ECO:0000259" key="7">
    <source>
        <dbReference type="Pfam" id="PF00107"/>
    </source>
</evidence>
<dbReference type="Gene3D" id="3.90.180.10">
    <property type="entry name" value="Medium-chain alcohol dehydrogenases, catalytic domain"/>
    <property type="match status" value="1"/>
</dbReference>
<dbReference type="Gene3D" id="3.40.50.720">
    <property type="entry name" value="NAD(P)-binding Rossmann-like Domain"/>
    <property type="match status" value="1"/>
</dbReference>
<dbReference type="SUPFAM" id="SSF56112">
    <property type="entry name" value="Protein kinase-like (PK-like)"/>
    <property type="match status" value="1"/>
</dbReference>
<dbReference type="KEGG" id="fsy:FsymDg_2613"/>
<dbReference type="Pfam" id="PF08240">
    <property type="entry name" value="ADH_N"/>
    <property type="match status" value="1"/>
</dbReference>
<reference evidence="10 11" key="1">
    <citation type="submission" date="2011-05" db="EMBL/GenBank/DDBJ databases">
        <title>Complete sequence of chromosome of Frankia symbiont of Datisca glomerata.</title>
        <authorList>
            <consortium name="US DOE Joint Genome Institute"/>
            <person name="Lucas S."/>
            <person name="Han J."/>
            <person name="Lapidus A."/>
            <person name="Cheng J.-F."/>
            <person name="Goodwin L."/>
            <person name="Pitluck S."/>
            <person name="Peters L."/>
            <person name="Mikhailova N."/>
            <person name="Chertkov O."/>
            <person name="Teshima H."/>
            <person name="Han C."/>
            <person name="Tapia R."/>
            <person name="Land M."/>
            <person name="Hauser L."/>
            <person name="Kyrpides N."/>
            <person name="Ivanova N."/>
            <person name="Pagani I."/>
            <person name="Berry A."/>
            <person name="Pawlowski K."/>
            <person name="Persson T."/>
            <person name="Vanden Heuvel B."/>
            <person name="Benson D."/>
            <person name="Woyke T."/>
        </authorList>
    </citation>
    <scope>NUCLEOTIDE SEQUENCE [LARGE SCALE GENOMIC DNA]</scope>
    <source>
        <strain evidence="11">4085684</strain>
    </source>
</reference>
<feature type="domain" description="Alcohol dehydrogenase-like C-terminal" evidence="7">
    <location>
        <begin position="173"/>
        <end position="296"/>
    </location>
</feature>
<keyword evidence="11" id="KW-1185">Reference proteome</keyword>
<evidence type="ECO:0000259" key="9">
    <source>
        <dbReference type="Pfam" id="PF08240"/>
    </source>
</evidence>
<accession>F8B358</accession>
<dbReference type="InterPro" id="IPR000600">
    <property type="entry name" value="ROK"/>
</dbReference>
<feature type="domain" description="Alcohol dehydrogenase-like N-terminal" evidence="9">
    <location>
        <begin position="25"/>
        <end position="134"/>
    </location>
</feature>
<dbReference type="Pfam" id="PF01636">
    <property type="entry name" value="APH"/>
    <property type="match status" value="1"/>
</dbReference>
<dbReference type="SUPFAM" id="SSF51735">
    <property type="entry name" value="NAD(P)-binding Rossmann-fold domains"/>
    <property type="match status" value="1"/>
</dbReference>
<dbReference type="SUPFAM" id="SSF53067">
    <property type="entry name" value="Actin-like ATPase domain"/>
    <property type="match status" value="1"/>
</dbReference>
<dbReference type="InterPro" id="IPR041726">
    <property type="entry name" value="ACAD10_11_N"/>
</dbReference>
<dbReference type="GO" id="GO:0008865">
    <property type="term" value="F:fructokinase activity"/>
    <property type="evidence" value="ECO:0007669"/>
    <property type="project" value="UniProtKB-EC"/>
</dbReference>
<dbReference type="CDD" id="cd05154">
    <property type="entry name" value="ACAD10_11_N-like"/>
    <property type="match status" value="1"/>
</dbReference>
<evidence type="ECO:0000313" key="11">
    <source>
        <dbReference type="Proteomes" id="UP000001549"/>
    </source>
</evidence>
<dbReference type="InterPro" id="IPR002575">
    <property type="entry name" value="Aminoglycoside_PTrfase"/>
</dbReference>
<evidence type="ECO:0000256" key="5">
    <source>
        <dbReference type="ARBA" id="ARBA00023002"/>
    </source>
</evidence>
<dbReference type="RefSeq" id="WP_013873889.1">
    <property type="nucleotide sequence ID" value="NC_015656.1"/>
</dbReference>
<evidence type="ECO:0000259" key="8">
    <source>
        <dbReference type="Pfam" id="PF01636"/>
    </source>
</evidence>
<dbReference type="InterPro" id="IPR013154">
    <property type="entry name" value="ADH-like_N"/>
</dbReference>
<dbReference type="Gene3D" id="3.90.1200.10">
    <property type="match status" value="1"/>
</dbReference>
<dbReference type="EC" id="1.1.1.14" evidence="10"/>
<protein>
    <submittedName>
        <fullName evidence="10">L-iditol 2-dehydrogenase., Fructokinase</fullName>
        <ecNumber evidence="10">1.1.1.14</ecNumber>
        <ecNumber evidence="10">2.7.1.4</ecNumber>
    </submittedName>
</protein>
<dbReference type="InterPro" id="IPR002328">
    <property type="entry name" value="ADH_Zn_CS"/>
</dbReference>
<sequence length="1058" mass="112270">MKALVYLGSGSVEIRERQFPDIARRDDVLVRVTGTGVCGTDRKILLGRFPARPGVVLGHEAVGVVEATGPDVTTVRPADRVVVNPTLFCGGCPPCRRGATNFCQHKRGTEVGVDRDGTYADYVVLPERFTERLPEGMRFRQAVLVEPLACVLNNVLAADVSFGDTVAVLGAGPIGVLTGLVAARRARRVVVVESDPYRLATAKAAFTHVVDGGGADPTDTVVAAGDGRRPEVVFDTTGTAVERALRLVADGGRVVGMGFDATYSTLMTPMYLTSHGISLIGAGDYRADVFPVAVDLARELPLESLVTHEFPLERHQDAFGLLALGGCGIRRDEGRHPVRSGARGGGRLACERPMSTRGPLYGSVESGGTKMVCLLGTGPDDVAAHIRFPTGEPGPTLARVVAFFREAAADHGPPAAVGVASFGPLELRRSHPRYGFVTNTPKPGWSNVDVQGRLARELGVPVTIDTDVNGAALGEGRWGAARGLETFVYITVGTGVGGAAVVGGRPVRGLVHTEIGHVAVARQPGDGFAGNCPFHGDCLEGMASGRAAAARWGRPAEELAGQELRRAVELEAAYLAEGLRNVVYCTAPERIVIGGGMSVLPGLFPLVRAELAKRLAGYPGLPEQAADDFVVSAALGSMAGPAGGLVLAARAATIARQDGASPDDTSPNAAAADAAQNRANVAQNRVYVDRPRHEENRTHGRRTGETAISDSVRLETDVRAWLLHDALPGDSVRHARPLPGGYTNESILLTTRRNERYVLRRYGSGGGGTAVRRNPCEVEAALLTRLHGRVPVPELVAADSDGRATGRPALVYRFVQGVTLSGPLADASAEGADSLGREVGAALARIGMFALPGPGYFEEASLVPRPVRRDVTSDLPEFVERLLSAARHPDGRPGGTGRAAQRLSSSDVATLRWLAERSARPCAAVCGQRSLVHNDFNPKNVLVERRSDDRWQVAAVLDWELAFSGSPLVDIGNMLRFADDYPTAFSRGLTDAFQAGGGLLPPDWPRISRALDLFALTDILTRPPDDDLFARARAVMLRHAAHERELRRSPSNQISPFI</sequence>
<dbReference type="PANTHER" id="PTHR43401">
    <property type="entry name" value="L-THREONINE 3-DEHYDROGENASE"/>
    <property type="match status" value="1"/>
</dbReference>
<dbReference type="InterPro" id="IPR011009">
    <property type="entry name" value="Kinase-like_dom_sf"/>
</dbReference>
<evidence type="ECO:0000256" key="1">
    <source>
        <dbReference type="ARBA" id="ARBA00001947"/>
    </source>
</evidence>
<evidence type="ECO:0000256" key="2">
    <source>
        <dbReference type="ARBA" id="ARBA00006479"/>
    </source>
</evidence>
<dbReference type="InterPro" id="IPR013149">
    <property type="entry name" value="ADH-like_C"/>
</dbReference>
<dbReference type="GO" id="GO:0003939">
    <property type="term" value="F:L-iditol 2-dehydrogenase (NAD+) activity"/>
    <property type="evidence" value="ECO:0007669"/>
    <property type="project" value="UniProtKB-EC"/>
</dbReference>
<dbReference type="InterPro" id="IPR043129">
    <property type="entry name" value="ATPase_NBD"/>
</dbReference>
<dbReference type="GO" id="GO:0008270">
    <property type="term" value="F:zinc ion binding"/>
    <property type="evidence" value="ECO:0007669"/>
    <property type="project" value="InterPro"/>
</dbReference>
<dbReference type="PANTHER" id="PTHR43401:SF2">
    <property type="entry name" value="L-THREONINE 3-DEHYDROGENASE"/>
    <property type="match status" value="1"/>
</dbReference>
<dbReference type="eggNOG" id="COG3173">
    <property type="taxonomic scope" value="Bacteria"/>
</dbReference>
<dbReference type="PROSITE" id="PS00059">
    <property type="entry name" value="ADH_ZINC"/>
    <property type="match status" value="1"/>
</dbReference>
<gene>
    <name evidence="10" type="ordered locus">FsymDg_2613</name>
</gene>
<comment type="similarity">
    <text evidence="6">Belongs to the zinc-containing alcohol dehydrogenase family.</text>
</comment>
<dbReference type="Pfam" id="PF00480">
    <property type="entry name" value="ROK"/>
    <property type="match status" value="1"/>
</dbReference>
<name>F8B358_9ACTN</name>
<dbReference type="EMBL" id="CP002801">
    <property type="protein sequence ID" value="AEH09971.1"/>
    <property type="molecule type" value="Genomic_DNA"/>
</dbReference>
<evidence type="ECO:0000256" key="4">
    <source>
        <dbReference type="ARBA" id="ARBA00022833"/>
    </source>
</evidence>
<evidence type="ECO:0000256" key="3">
    <source>
        <dbReference type="ARBA" id="ARBA00022723"/>
    </source>
</evidence>
<feature type="domain" description="Aminoglycoside phosphotransferase" evidence="8">
    <location>
        <begin position="735"/>
        <end position="1007"/>
    </location>
</feature>
<dbReference type="eggNOG" id="COG1063">
    <property type="taxonomic scope" value="Bacteria"/>
</dbReference>
<comment type="similarity">
    <text evidence="2">Belongs to the ROK (NagC/XylR) family.</text>
</comment>
<dbReference type="Proteomes" id="UP000001549">
    <property type="component" value="Chromosome"/>
</dbReference>
<dbReference type="STRING" id="656024.FsymDg_2613"/>
<dbReference type="Gene3D" id="3.30.200.20">
    <property type="entry name" value="Phosphorylase Kinase, domain 1"/>
    <property type="match status" value="1"/>
</dbReference>
<keyword evidence="3 6" id="KW-0479">Metal-binding</keyword>
<evidence type="ECO:0000313" key="10">
    <source>
        <dbReference type="EMBL" id="AEH09971.1"/>
    </source>
</evidence>
<dbReference type="eggNOG" id="COG1940">
    <property type="taxonomic scope" value="Bacteria"/>
</dbReference>
<dbReference type="InterPro" id="IPR036291">
    <property type="entry name" value="NAD(P)-bd_dom_sf"/>
</dbReference>
<dbReference type="Gene3D" id="3.30.420.40">
    <property type="match status" value="2"/>
</dbReference>
<keyword evidence="4 6" id="KW-0862">Zinc</keyword>
<dbReference type="Pfam" id="PF00107">
    <property type="entry name" value="ADH_zinc_N"/>
    <property type="match status" value="1"/>
</dbReference>
<dbReference type="CDD" id="cd24067">
    <property type="entry name" value="ASKHA_NBD_ROK_BsFRK-like"/>
    <property type="match status" value="1"/>
</dbReference>
<keyword evidence="10" id="KW-0418">Kinase</keyword>
<organism evidence="10 11">
    <name type="scientific">Candidatus Protofrankia datiscae</name>
    <dbReference type="NCBI Taxonomy" id="2716812"/>
    <lineage>
        <taxon>Bacteria</taxon>
        <taxon>Bacillati</taxon>
        <taxon>Actinomycetota</taxon>
        <taxon>Actinomycetes</taxon>
        <taxon>Frankiales</taxon>
        <taxon>Frankiaceae</taxon>
        <taxon>Protofrankia</taxon>
    </lineage>
</organism>
<dbReference type="SUPFAM" id="SSF50129">
    <property type="entry name" value="GroES-like"/>
    <property type="match status" value="1"/>
</dbReference>
<comment type="cofactor">
    <cofactor evidence="1 6">
        <name>Zn(2+)</name>
        <dbReference type="ChEBI" id="CHEBI:29105"/>
    </cofactor>
</comment>
<dbReference type="EC" id="2.7.1.4" evidence="10"/>
<dbReference type="InterPro" id="IPR050129">
    <property type="entry name" value="Zn_alcohol_dh"/>
</dbReference>
<dbReference type="AlphaFoldDB" id="F8B358"/>
<dbReference type="PROSITE" id="PS01125">
    <property type="entry name" value="ROK"/>
    <property type="match status" value="1"/>
</dbReference>
<proteinExistence type="inferred from homology"/>
<keyword evidence="10" id="KW-0808">Transferase</keyword>
<keyword evidence="5 10" id="KW-0560">Oxidoreductase</keyword>
<dbReference type="HOGENOM" id="CLU_289634_0_0_11"/>
<evidence type="ECO:0000256" key="6">
    <source>
        <dbReference type="RuleBase" id="RU361277"/>
    </source>
</evidence>